<protein>
    <submittedName>
        <fullName evidence="2">DUF406 family protein</fullName>
    </submittedName>
</protein>
<keyword evidence="3" id="KW-1185">Reference proteome</keyword>
<comment type="caution">
    <text evidence="2">The sequence shown here is derived from an EMBL/GenBank/DDBJ whole genome shotgun (WGS) entry which is preliminary data.</text>
</comment>
<dbReference type="RefSeq" id="WP_153663483.1">
    <property type="nucleotide sequence ID" value="NZ_JAAIKR010000002.1"/>
</dbReference>
<evidence type="ECO:0000313" key="2">
    <source>
        <dbReference type="EMBL" id="MBR9727258.1"/>
    </source>
</evidence>
<name>A0ABS5HZP4_9GAMM</name>
<dbReference type="Pfam" id="PF04175">
    <property type="entry name" value="DUF406"/>
    <property type="match status" value="1"/>
</dbReference>
<dbReference type="Proteomes" id="UP000811844">
    <property type="component" value="Unassembled WGS sequence"/>
</dbReference>
<dbReference type="PANTHER" id="PTHR38769">
    <property type="entry name" value="UPF0381 PROTEIN YFCZ-RELATED"/>
    <property type="match status" value="1"/>
</dbReference>
<dbReference type="PANTHER" id="PTHR38769:SF1">
    <property type="entry name" value="UPF0381 PROTEIN YFCZ-RELATED"/>
    <property type="match status" value="1"/>
</dbReference>
<dbReference type="InterPro" id="IPR005272">
    <property type="entry name" value="DUF406"/>
</dbReference>
<sequence length="94" mass="10409">MVQTIKNQQANVNDSCPECGSFVDIGAVIEENDCVLTIKSTAQQKQALTDIVDKAKQRFQNVTATFTDTEHGESVDIVFDVAAEKMIFQLENQL</sequence>
<dbReference type="InterPro" id="IPR035571">
    <property type="entry name" value="UPF0234-like_C"/>
</dbReference>
<comment type="similarity">
    <text evidence="1">Belongs to the UPF0381 family.</text>
</comment>
<gene>
    <name evidence="2" type="ORF">G3R48_04515</name>
</gene>
<evidence type="ECO:0000313" key="3">
    <source>
        <dbReference type="Proteomes" id="UP000811844"/>
    </source>
</evidence>
<dbReference type="EMBL" id="JAAIKR010000002">
    <property type="protein sequence ID" value="MBR9727258.1"/>
    <property type="molecule type" value="Genomic_DNA"/>
</dbReference>
<evidence type="ECO:0000256" key="1">
    <source>
        <dbReference type="ARBA" id="ARBA00006201"/>
    </source>
</evidence>
<organism evidence="2 3">
    <name type="scientific">Shewanella intestini</name>
    <dbReference type="NCBI Taxonomy" id="2017544"/>
    <lineage>
        <taxon>Bacteria</taxon>
        <taxon>Pseudomonadati</taxon>
        <taxon>Pseudomonadota</taxon>
        <taxon>Gammaproteobacteria</taxon>
        <taxon>Alteromonadales</taxon>
        <taxon>Shewanellaceae</taxon>
        <taxon>Shewanella</taxon>
    </lineage>
</organism>
<dbReference type="Gene3D" id="3.30.70.860">
    <property type="match status" value="1"/>
</dbReference>
<proteinExistence type="inferred from homology"/>
<reference evidence="2 3" key="1">
    <citation type="submission" date="2020-02" db="EMBL/GenBank/DDBJ databases">
        <title>Shewanella WXL01 sp. nov., a marine bacterium isolated from green algae in Luhuitou Fringing Reef (Northern South China Sea).</title>
        <authorList>
            <person name="Wang X."/>
        </authorList>
    </citation>
    <scope>NUCLEOTIDE SEQUENCE [LARGE SCALE GENOMIC DNA]</scope>
    <source>
        <strain evidence="2 3">MCCC 1A01895</strain>
    </source>
</reference>
<accession>A0ABS5HZP4</accession>